<evidence type="ECO:0000256" key="1">
    <source>
        <dbReference type="ARBA" id="ARBA00004651"/>
    </source>
</evidence>
<accession>A0A2N7TZK6</accession>
<dbReference type="GO" id="GO:0016887">
    <property type="term" value="F:ATP hydrolysis activity"/>
    <property type="evidence" value="ECO:0007669"/>
    <property type="project" value="InterPro"/>
</dbReference>
<dbReference type="GO" id="GO:0005524">
    <property type="term" value="F:ATP binding"/>
    <property type="evidence" value="ECO:0007669"/>
    <property type="project" value="UniProtKB-KW"/>
</dbReference>
<reference evidence="12 13" key="1">
    <citation type="submission" date="2018-01" db="EMBL/GenBank/DDBJ databases">
        <title>Halomonas endophytica sp. nov., isolated from storage liquid in the stems of Populus euphratica.</title>
        <authorList>
            <person name="Chen C."/>
        </authorList>
    </citation>
    <scope>NUCLEOTIDE SEQUENCE [LARGE SCALE GENOMIC DNA]</scope>
    <source>
        <strain evidence="12 13">MC28</strain>
    </source>
</reference>
<feature type="transmembrane region" description="Helical" evidence="9">
    <location>
        <begin position="175"/>
        <end position="192"/>
    </location>
</feature>
<comment type="caution">
    <text evidence="12">The sequence shown here is derived from an EMBL/GenBank/DDBJ whole genome shotgun (WGS) entry which is preliminary data.</text>
</comment>
<feature type="transmembrane region" description="Helical" evidence="9">
    <location>
        <begin position="71"/>
        <end position="90"/>
    </location>
</feature>
<dbReference type="PROSITE" id="PS50893">
    <property type="entry name" value="ABC_TRANSPORTER_2"/>
    <property type="match status" value="1"/>
</dbReference>
<dbReference type="Pfam" id="PF00005">
    <property type="entry name" value="ABC_tran"/>
    <property type="match status" value="1"/>
</dbReference>
<feature type="domain" description="ABC transporter" evidence="10">
    <location>
        <begin position="349"/>
        <end position="584"/>
    </location>
</feature>
<dbReference type="InterPro" id="IPR039421">
    <property type="entry name" value="Type_1_exporter"/>
</dbReference>
<organism evidence="12 13">
    <name type="scientific">Billgrantia endophytica</name>
    <dbReference type="NCBI Taxonomy" id="2033802"/>
    <lineage>
        <taxon>Bacteria</taxon>
        <taxon>Pseudomonadati</taxon>
        <taxon>Pseudomonadota</taxon>
        <taxon>Gammaproteobacteria</taxon>
        <taxon>Oceanospirillales</taxon>
        <taxon>Halomonadaceae</taxon>
        <taxon>Billgrantia</taxon>
    </lineage>
</organism>
<evidence type="ECO:0000256" key="4">
    <source>
        <dbReference type="ARBA" id="ARBA00022692"/>
    </source>
</evidence>
<dbReference type="InterPro" id="IPR011527">
    <property type="entry name" value="ABC1_TM_dom"/>
</dbReference>
<dbReference type="PROSITE" id="PS50929">
    <property type="entry name" value="ABC_TM1F"/>
    <property type="match status" value="1"/>
</dbReference>
<evidence type="ECO:0000256" key="7">
    <source>
        <dbReference type="ARBA" id="ARBA00022989"/>
    </source>
</evidence>
<dbReference type="InterPro" id="IPR017871">
    <property type="entry name" value="ABC_transporter-like_CS"/>
</dbReference>
<dbReference type="PANTHER" id="PTHR24221:SF397">
    <property type="entry name" value="ABC TRANSPORTER, ATP-BINDING TRANSMEMBRANE PROTEIN"/>
    <property type="match status" value="1"/>
</dbReference>
<feature type="transmembrane region" description="Helical" evidence="9">
    <location>
        <begin position="144"/>
        <end position="169"/>
    </location>
</feature>
<dbReference type="SMART" id="SM00382">
    <property type="entry name" value="AAA"/>
    <property type="match status" value="1"/>
</dbReference>
<feature type="domain" description="ABC transmembrane type-1" evidence="11">
    <location>
        <begin position="37"/>
        <end position="318"/>
    </location>
</feature>
<evidence type="ECO:0000256" key="9">
    <source>
        <dbReference type="SAM" id="Phobius"/>
    </source>
</evidence>
<keyword evidence="3" id="KW-1003">Cell membrane</keyword>
<keyword evidence="8 9" id="KW-0472">Membrane</keyword>
<dbReference type="PANTHER" id="PTHR24221">
    <property type="entry name" value="ATP-BINDING CASSETTE SUB-FAMILY B"/>
    <property type="match status" value="1"/>
</dbReference>
<dbReference type="Proteomes" id="UP000235803">
    <property type="component" value="Unassembled WGS sequence"/>
</dbReference>
<dbReference type="InterPro" id="IPR003593">
    <property type="entry name" value="AAA+_ATPase"/>
</dbReference>
<dbReference type="GO" id="GO:0140359">
    <property type="term" value="F:ABC-type transporter activity"/>
    <property type="evidence" value="ECO:0007669"/>
    <property type="project" value="InterPro"/>
</dbReference>
<keyword evidence="13" id="KW-1185">Reference proteome</keyword>
<feature type="transmembrane region" description="Helical" evidence="9">
    <location>
        <begin position="261"/>
        <end position="283"/>
    </location>
</feature>
<dbReference type="FunFam" id="3.40.50.300:FF:000221">
    <property type="entry name" value="Multidrug ABC transporter ATP-binding protein"/>
    <property type="match status" value="1"/>
</dbReference>
<keyword evidence="4 9" id="KW-0812">Transmembrane</keyword>
<evidence type="ECO:0000313" key="12">
    <source>
        <dbReference type="EMBL" id="PMR73611.1"/>
    </source>
</evidence>
<dbReference type="InterPro" id="IPR003439">
    <property type="entry name" value="ABC_transporter-like_ATP-bd"/>
</dbReference>
<dbReference type="Pfam" id="PF00664">
    <property type="entry name" value="ABC_membrane"/>
    <property type="match status" value="1"/>
</dbReference>
<dbReference type="RefSeq" id="WP_102654568.1">
    <property type="nucleotide sequence ID" value="NZ_PNRF01000034.1"/>
</dbReference>
<dbReference type="AlphaFoldDB" id="A0A2N7TZK6"/>
<gene>
    <name evidence="12" type="ORF">C1H69_17000</name>
</gene>
<keyword evidence="6 12" id="KW-0067">ATP-binding</keyword>
<dbReference type="InterPro" id="IPR027417">
    <property type="entry name" value="P-loop_NTPase"/>
</dbReference>
<evidence type="ECO:0000256" key="2">
    <source>
        <dbReference type="ARBA" id="ARBA00022448"/>
    </source>
</evidence>
<evidence type="ECO:0000256" key="8">
    <source>
        <dbReference type="ARBA" id="ARBA00023136"/>
    </source>
</evidence>
<sequence length="609" mass="66612">MSHGSATSRRRPPTPWLTTYRQLLVSVGPDAPSLRRSLIGLLLAAAAQGFALACIVPLLSALLSRRDFAEALYWLVACSALVVASLVLRWRAQSFDFDGRMAASTHRLRIQLGEQLRRMPLETLQSRRTGELNSMVLNNVDENLAHTLTIINLIFIALVTPLCTALALLAVDWRMALALLLIFPAIVPLYRWRRPALGRGKRILGEAHQQANADVLEYTQGLPVLRAACQAGAKAERLTSTFVHLETIQAIGHRKGAKPNILVATVVEVGLLIMLGLGVVWVLDGSLDLAVLAALFVIVARLSEPLSTFILYTAILELIESALERIGALLAISPLAQRQPEEQPTSYDIHFDDVSFQYAQGNVPAVREFSAHLPPRSLTALVGPSGSGKTTLTRLLLRQADPQSGSIRIGGVDIRHIPTARLHDLISVVFQDVYLFDDTVMANIRMGRPDASDAEVRRAAQAAQCLGFIERLPQGWQTRIGDIGGCLSGGEKQRLSIARALLKDAPIVILDEPTAALDSESEVAVQRAIDTLVSDKTVVVIAHRLSTIVGADQILVLEDGHLAENGRHAELMETEGRYQRMWRAQQRVKCWHVAAVRSNDDEPQPRGVA</sequence>
<dbReference type="GO" id="GO:0005886">
    <property type="term" value="C:plasma membrane"/>
    <property type="evidence" value="ECO:0007669"/>
    <property type="project" value="UniProtKB-SubCell"/>
</dbReference>
<dbReference type="OrthoDB" id="9806127at2"/>
<protein>
    <submittedName>
        <fullName evidence="12">ABC transporter ATP-binding protein/permease</fullName>
    </submittedName>
</protein>
<evidence type="ECO:0000256" key="6">
    <source>
        <dbReference type="ARBA" id="ARBA00022840"/>
    </source>
</evidence>
<evidence type="ECO:0000256" key="5">
    <source>
        <dbReference type="ARBA" id="ARBA00022741"/>
    </source>
</evidence>
<dbReference type="EMBL" id="PNRF01000034">
    <property type="protein sequence ID" value="PMR73611.1"/>
    <property type="molecule type" value="Genomic_DNA"/>
</dbReference>
<comment type="subcellular location">
    <subcellularLocation>
        <location evidence="1">Cell membrane</location>
        <topology evidence="1">Multi-pass membrane protein</topology>
    </subcellularLocation>
</comment>
<evidence type="ECO:0000256" key="3">
    <source>
        <dbReference type="ARBA" id="ARBA00022475"/>
    </source>
</evidence>
<evidence type="ECO:0000313" key="13">
    <source>
        <dbReference type="Proteomes" id="UP000235803"/>
    </source>
</evidence>
<proteinExistence type="predicted"/>
<evidence type="ECO:0000259" key="11">
    <source>
        <dbReference type="PROSITE" id="PS50929"/>
    </source>
</evidence>
<dbReference type="GO" id="GO:0034040">
    <property type="term" value="F:ATPase-coupled lipid transmembrane transporter activity"/>
    <property type="evidence" value="ECO:0007669"/>
    <property type="project" value="TreeGrafter"/>
</dbReference>
<evidence type="ECO:0000259" key="10">
    <source>
        <dbReference type="PROSITE" id="PS50893"/>
    </source>
</evidence>
<keyword evidence="5" id="KW-0547">Nucleotide-binding</keyword>
<dbReference type="SUPFAM" id="SSF90123">
    <property type="entry name" value="ABC transporter transmembrane region"/>
    <property type="match status" value="1"/>
</dbReference>
<dbReference type="Gene3D" id="1.20.1560.10">
    <property type="entry name" value="ABC transporter type 1, transmembrane domain"/>
    <property type="match status" value="1"/>
</dbReference>
<keyword evidence="7 9" id="KW-1133">Transmembrane helix</keyword>
<dbReference type="InterPro" id="IPR036640">
    <property type="entry name" value="ABC1_TM_sf"/>
</dbReference>
<feature type="transmembrane region" description="Helical" evidence="9">
    <location>
        <begin position="38"/>
        <end position="59"/>
    </location>
</feature>
<keyword evidence="2" id="KW-0813">Transport</keyword>
<name>A0A2N7TZK6_9GAMM</name>
<dbReference type="SUPFAM" id="SSF52540">
    <property type="entry name" value="P-loop containing nucleoside triphosphate hydrolases"/>
    <property type="match status" value="1"/>
</dbReference>
<dbReference type="PROSITE" id="PS00211">
    <property type="entry name" value="ABC_TRANSPORTER_1"/>
    <property type="match status" value="1"/>
</dbReference>
<dbReference type="Gene3D" id="3.40.50.300">
    <property type="entry name" value="P-loop containing nucleotide triphosphate hydrolases"/>
    <property type="match status" value="1"/>
</dbReference>